<dbReference type="InterPro" id="IPR013815">
    <property type="entry name" value="ATP_grasp_subdomain_1"/>
</dbReference>
<dbReference type="Pfam" id="PF02655">
    <property type="entry name" value="ATP-grasp_3"/>
    <property type="match status" value="1"/>
</dbReference>
<dbReference type="PANTHER" id="PTHR43585">
    <property type="entry name" value="FUMIPYRROLE BIOSYNTHESIS PROTEIN C"/>
    <property type="match status" value="1"/>
</dbReference>
<dbReference type="SUPFAM" id="SSF56059">
    <property type="entry name" value="Glutathione synthetase ATP-binding domain-like"/>
    <property type="match status" value="1"/>
</dbReference>
<dbReference type="InterPro" id="IPR040570">
    <property type="entry name" value="LAL_C2"/>
</dbReference>
<dbReference type="EMBL" id="JBBMEI010000013">
    <property type="protein sequence ID" value="MEQ2357883.1"/>
    <property type="molecule type" value="Genomic_DNA"/>
</dbReference>
<gene>
    <name evidence="6" type="ORF">WMO75_05920</name>
</gene>
<evidence type="ECO:0000256" key="1">
    <source>
        <dbReference type="ARBA" id="ARBA00022598"/>
    </source>
</evidence>
<dbReference type="InterPro" id="IPR003806">
    <property type="entry name" value="ATP-grasp_PylC-type"/>
</dbReference>
<sequence>MKKLMILGASYSQLPLYEAARKLGAATVAASTPGDWPGFAVADESVYADITNPEAILKVAQEKGIDGIATCCLDAGVRALGYTCEKMGLIGPSARAADISNDKFKMKEAFMAGGVQCARHICIHSLEELEEALEKLEFPVVLKAVDLMGSRGIFRCNTREETFFYYNKTMEATRKDYCLVEEFIEGQVLGCEAMIRDGKLLYCLPNNIEAFQSYVPTPIGHSVPYRKQEELGAEVRHQVELAIKAVGLDNCPVNCDLIEKDGKIYVIEITGRAGGTCLPEMVSIYYGINYYEAIVRLALGMDVEEMFRGKTSGVANLSRTLLSEKDGVVKAIHNENEPAEDIMDLSFNIAPGEEVHHYTNGRDRLGQVILQGESLESCEKRLQEILSKINIEFTV</sequence>
<dbReference type="Proteomes" id="UP001446032">
    <property type="component" value="Unassembled WGS sequence"/>
</dbReference>
<keyword evidence="1" id="KW-0436">Ligase</keyword>
<name>A0ABV1AJQ3_9FIRM</name>
<comment type="caution">
    <text evidence="6">The sequence shown here is derived from an EMBL/GenBank/DDBJ whole genome shotgun (WGS) entry which is preliminary data.</text>
</comment>
<evidence type="ECO:0000313" key="7">
    <source>
        <dbReference type="Proteomes" id="UP001446032"/>
    </source>
</evidence>
<keyword evidence="2 4" id="KW-0547">Nucleotide-binding</keyword>
<dbReference type="InterPro" id="IPR016185">
    <property type="entry name" value="PreATP-grasp_dom_sf"/>
</dbReference>
<feature type="domain" description="ATP-grasp" evidence="5">
    <location>
        <begin position="107"/>
        <end position="299"/>
    </location>
</feature>
<evidence type="ECO:0000259" key="5">
    <source>
        <dbReference type="PROSITE" id="PS50975"/>
    </source>
</evidence>
<evidence type="ECO:0000256" key="3">
    <source>
        <dbReference type="ARBA" id="ARBA00022840"/>
    </source>
</evidence>
<keyword evidence="3 4" id="KW-0067">ATP-binding</keyword>
<dbReference type="PROSITE" id="PS50975">
    <property type="entry name" value="ATP_GRASP"/>
    <property type="match status" value="1"/>
</dbReference>
<keyword evidence="7" id="KW-1185">Reference proteome</keyword>
<reference evidence="6 7" key="1">
    <citation type="submission" date="2024-03" db="EMBL/GenBank/DDBJ databases">
        <title>Human intestinal bacterial collection.</title>
        <authorList>
            <person name="Pauvert C."/>
            <person name="Hitch T.C.A."/>
            <person name="Clavel T."/>
        </authorList>
    </citation>
    <scope>NUCLEOTIDE SEQUENCE [LARGE SCALE GENOMIC DNA]</scope>
    <source>
        <strain evidence="6 7">CLA-AA-H95</strain>
    </source>
</reference>
<dbReference type="Gene3D" id="3.30.1490.20">
    <property type="entry name" value="ATP-grasp fold, A domain"/>
    <property type="match status" value="1"/>
</dbReference>
<dbReference type="Pfam" id="PF18603">
    <property type="entry name" value="LAL_C2"/>
    <property type="match status" value="1"/>
</dbReference>
<dbReference type="PANTHER" id="PTHR43585:SF2">
    <property type="entry name" value="ATP-GRASP ENZYME FSQD"/>
    <property type="match status" value="1"/>
</dbReference>
<proteinExistence type="predicted"/>
<dbReference type="Gene3D" id="3.40.50.20">
    <property type="match status" value="1"/>
</dbReference>
<evidence type="ECO:0000256" key="4">
    <source>
        <dbReference type="PROSITE-ProRule" id="PRU00409"/>
    </source>
</evidence>
<dbReference type="RefSeq" id="WP_349077747.1">
    <property type="nucleotide sequence ID" value="NZ_JBBMEI010000013.1"/>
</dbReference>
<evidence type="ECO:0000256" key="2">
    <source>
        <dbReference type="ARBA" id="ARBA00022741"/>
    </source>
</evidence>
<dbReference type="InterPro" id="IPR011761">
    <property type="entry name" value="ATP-grasp"/>
</dbReference>
<dbReference type="SUPFAM" id="SSF52440">
    <property type="entry name" value="PreATP-grasp domain"/>
    <property type="match status" value="1"/>
</dbReference>
<dbReference type="InterPro" id="IPR052032">
    <property type="entry name" value="ATP-dep_AA_Ligase"/>
</dbReference>
<organism evidence="6 7">
    <name type="scientific">Blautia intestinihominis</name>
    <dbReference type="NCBI Taxonomy" id="3133152"/>
    <lineage>
        <taxon>Bacteria</taxon>
        <taxon>Bacillati</taxon>
        <taxon>Bacillota</taxon>
        <taxon>Clostridia</taxon>
        <taxon>Lachnospirales</taxon>
        <taxon>Lachnospiraceae</taxon>
        <taxon>Blautia</taxon>
    </lineage>
</organism>
<accession>A0ABV1AJQ3</accession>
<dbReference type="Gene3D" id="3.30.470.20">
    <property type="entry name" value="ATP-grasp fold, B domain"/>
    <property type="match status" value="1"/>
</dbReference>
<protein>
    <submittedName>
        <fullName evidence="6">ATP-grasp domain-containing protein</fullName>
    </submittedName>
</protein>
<evidence type="ECO:0000313" key="6">
    <source>
        <dbReference type="EMBL" id="MEQ2357883.1"/>
    </source>
</evidence>